<reference evidence="1 2" key="6">
    <citation type="journal article" date="2011" name="Appl. Environ. Microbiol.">
        <title>Involvement of the azorhizobial chromosome partition gene (parA) in the onset of bacteroid differentiation during Sesbania rostrata stem nodule development.</title>
        <authorList>
            <person name="Liu CT."/>
            <person name="Lee KB."/>
            <person name="Wang YS."/>
            <person name="Peng MH."/>
            <person name="Lee KT."/>
            <person name="Suzuki S."/>
            <person name="Suzuki T."/>
            <person name="Oyaizu H."/>
        </authorList>
    </citation>
    <scope>NUCLEOTIDE SEQUENCE [LARGE SCALE GENOMIC DNA]</scope>
    <source>
        <strain evidence="2">ATCC 43989 / DSM 5975 / JCM 20966 / LMG 6465 / NBRC 14845 / NCIMB 13405 / ORS 571</strain>
    </source>
</reference>
<organism evidence="1 2">
    <name type="scientific">Azorhizobium caulinodans (strain ATCC 43989 / DSM 5975 / JCM 20966 / LMG 6465 / NBRC 14845 / NCIMB 13405 / ORS 571)</name>
    <dbReference type="NCBI Taxonomy" id="438753"/>
    <lineage>
        <taxon>Bacteria</taxon>
        <taxon>Pseudomonadati</taxon>
        <taxon>Pseudomonadota</taxon>
        <taxon>Alphaproteobacteria</taxon>
        <taxon>Hyphomicrobiales</taxon>
        <taxon>Xanthobacteraceae</taxon>
        <taxon>Azorhizobium</taxon>
    </lineage>
</organism>
<reference evidence="1 2" key="1">
    <citation type="journal article" date="2007" name="Appl. Environ. Microbiol.">
        <title>Rhizobial factors required for stem nodule maturation and maintenance in Sesbania rostrata-Azorhizobium caulinodans ORS571 symbiosis.</title>
        <authorList>
            <person name="Suzuki S."/>
            <person name="Aono T."/>
            <person name="Lee KB."/>
            <person name="Suzuki T."/>
            <person name="Liu CT."/>
            <person name="Miwa H."/>
            <person name="Wakao S."/>
            <person name="Iki T."/>
            <person name="Oyaizu H."/>
        </authorList>
    </citation>
    <scope>NUCLEOTIDE SEQUENCE [LARGE SCALE GENOMIC DNA]</scope>
    <source>
        <strain evidence="2">ATCC 43989 / DSM 5975 / JCM 20966 / LMG 6465 / NBRC 14845 / NCIMB 13405 / ORS 571</strain>
    </source>
</reference>
<dbReference type="eggNOG" id="COG2826">
    <property type="taxonomic scope" value="Bacteria"/>
</dbReference>
<keyword evidence="2" id="KW-1185">Reference proteome</keyword>
<reference evidence="1 2" key="5">
    <citation type="journal article" date="2010" name="Appl. Environ. Microbiol.">
        <title>phrR-like gene praR of Azorhizobium caulinodans ORS571 is essential for symbiosis with Sesbania rostrata and is involved in expression of reb genes.</title>
        <authorList>
            <person name="Akiba N."/>
            <person name="Aono T."/>
            <person name="Toyazaki H."/>
            <person name="Sato S."/>
            <person name="Oyaizu H."/>
        </authorList>
    </citation>
    <scope>NUCLEOTIDE SEQUENCE [LARGE SCALE GENOMIC DNA]</scope>
    <source>
        <strain evidence="2">ATCC 43989 / DSM 5975 / JCM 20966 / LMG 6465 / NBRC 14845 / NCIMB 13405 / ORS 571</strain>
    </source>
</reference>
<reference evidence="2" key="2">
    <citation type="submission" date="2007-04" db="EMBL/GenBank/DDBJ databases">
        <title>Complete genome sequence of the nitrogen-fixing bacterium Azorhizobium caulinodans ORS571.</title>
        <authorList>
            <person name="Lee K.B."/>
            <person name="Backer P.D."/>
            <person name="Aono T."/>
            <person name="Liu C.T."/>
            <person name="Suzuki S."/>
            <person name="Suzuki T."/>
            <person name="Kaneko T."/>
            <person name="Yamada M."/>
            <person name="Tabata S."/>
            <person name="Kupfer D.M."/>
            <person name="Najar F.Z."/>
            <person name="Wiley G.B."/>
            <person name="Roe B."/>
            <person name="Binnewies T."/>
            <person name="Ussery D."/>
            <person name="Vereecke D."/>
            <person name="Gevers D."/>
            <person name="Holsters M."/>
            <person name="Oyaizu H."/>
        </authorList>
    </citation>
    <scope>NUCLEOTIDE SEQUENCE [LARGE SCALE GENOMIC DNA]</scope>
    <source>
        <strain evidence="2">ATCC 43989 / DSM 5975 / JCM 20966 / LMG 6465 / NBRC 14845 / NCIMB 13405 / ORS 571</strain>
    </source>
</reference>
<dbReference type="AlphaFoldDB" id="A8IP16"/>
<dbReference type="EMBL" id="AP009384">
    <property type="protein sequence ID" value="BAF89817.1"/>
    <property type="molecule type" value="Genomic_DNA"/>
</dbReference>
<dbReference type="HOGENOM" id="CLU_2679736_0_0_5"/>
<proteinExistence type="predicted"/>
<accession>A8IP16</accession>
<dbReference type="Proteomes" id="UP000000270">
    <property type="component" value="Chromosome"/>
</dbReference>
<gene>
    <name evidence="1" type="ordered locus">AZC_3819</name>
</gene>
<evidence type="ECO:0000313" key="2">
    <source>
        <dbReference type="Proteomes" id="UP000000270"/>
    </source>
</evidence>
<sequence>MSQYPRLMIDTDVHVNFCDPQSPWQRGANETANVATTAGAGASSAATWYAREEGGHAARLCHRSRGLAVFGNWN</sequence>
<protein>
    <submittedName>
        <fullName evidence="1">Putative transposase</fullName>
    </submittedName>
</protein>
<dbReference type="STRING" id="438753.AZC_3819"/>
<reference evidence="1 2" key="4">
    <citation type="journal article" date="2009" name="Appl. Environ. Microbiol.">
        <title>Comparative genome-wide transcriptional profiling of Azorhizobium caulinodans ORS571 grown under free-living and symbiotic conditions.</title>
        <authorList>
            <person name="Tsukada S."/>
            <person name="Aono T."/>
            <person name="Akiba N."/>
            <person name="Lee KB."/>
            <person name="Liu CT."/>
            <person name="Toyazaki H."/>
            <person name="Oyaizu H."/>
        </authorList>
    </citation>
    <scope>NUCLEOTIDE SEQUENCE [LARGE SCALE GENOMIC DNA]</scope>
    <source>
        <strain evidence="2">ATCC 43989 / DSM 5975 / JCM 20966 / LMG 6465 / NBRC 14845 / NCIMB 13405 / ORS 571</strain>
    </source>
</reference>
<evidence type="ECO:0000313" key="1">
    <source>
        <dbReference type="EMBL" id="BAF89817.1"/>
    </source>
</evidence>
<reference evidence="1 2" key="3">
    <citation type="journal article" date="2008" name="BMC Genomics">
        <title>The genome of the versatile nitrogen fixer Azorhizobium caulinodans ORS571.</title>
        <authorList>
            <person name="Lee KB."/>
            <person name="Backer P.D."/>
            <person name="Aono T."/>
            <person name="Liu CT."/>
            <person name="Suzuki S."/>
            <person name="Suzuki T."/>
            <person name="Kaneko T."/>
            <person name="Yamada M."/>
            <person name="Tabata S."/>
            <person name="Kupfer D.M."/>
            <person name="Najar F.Z."/>
            <person name="Wiley G.B."/>
            <person name="Roe B."/>
            <person name="Binnewies T.T."/>
            <person name="Ussery D.W."/>
            <person name="D'Haeze W."/>
            <person name="Herder J.D."/>
            <person name="Gevers D."/>
            <person name="Vereecke D."/>
            <person name="Holsters M."/>
            <person name="Oyaizu H."/>
        </authorList>
    </citation>
    <scope>NUCLEOTIDE SEQUENCE [LARGE SCALE GENOMIC DNA]</scope>
    <source>
        <strain evidence="2">ATCC 43989 / DSM 5975 / JCM 20966 / LMG 6465 / NBRC 14845 / NCIMB 13405 / ORS 571</strain>
    </source>
</reference>
<dbReference type="KEGG" id="azc:AZC_3819"/>
<name>A8IP16_AZOC5</name>